<comment type="caution">
    <text evidence="10">The sequence shown here is derived from an EMBL/GenBank/DDBJ whole genome shotgun (WGS) entry which is preliminary data.</text>
</comment>
<dbReference type="InterPro" id="IPR001789">
    <property type="entry name" value="Sig_transdc_resp-reg_receiver"/>
</dbReference>
<keyword evidence="11" id="KW-1185">Reference proteome</keyword>
<feature type="DNA-binding region" description="OmpR/PhoB-type" evidence="7">
    <location>
        <begin position="126"/>
        <end position="227"/>
    </location>
</feature>
<dbReference type="CDD" id="cd17574">
    <property type="entry name" value="REC_OmpR"/>
    <property type="match status" value="1"/>
</dbReference>
<evidence type="ECO:0000256" key="3">
    <source>
        <dbReference type="ARBA" id="ARBA00023015"/>
    </source>
</evidence>
<dbReference type="InterPro" id="IPR036388">
    <property type="entry name" value="WH-like_DNA-bd_sf"/>
</dbReference>
<dbReference type="InterPro" id="IPR001867">
    <property type="entry name" value="OmpR/PhoB-type_DNA-bd"/>
</dbReference>
<dbReference type="Gene3D" id="1.10.10.10">
    <property type="entry name" value="Winged helix-like DNA-binding domain superfamily/Winged helix DNA-binding domain"/>
    <property type="match status" value="1"/>
</dbReference>
<dbReference type="SMART" id="SM00448">
    <property type="entry name" value="REC"/>
    <property type="match status" value="1"/>
</dbReference>
<protein>
    <submittedName>
        <fullName evidence="10">DNA-binding response OmpR family regulator</fullName>
    </submittedName>
</protein>
<keyword evidence="4 7" id="KW-0238">DNA-binding</keyword>
<sequence>MKTILLVDDEMRMLNLLELYLQPNGYSCLKATGGYDALNKLKNASIDLIILDLMMPEMNGWETCEKIRAFSTVPIIILTARNNKTDVVKGLNHGADDYITKPFDEGELLARINAIFRRHNHQSEIDSRHQIRENFILDSGSYTLKYNEKVISLTLKEFMILNVLMKNPDRVYTREQLLVVVWDMNTNTELRTIDSHIRNLRDKLKRSDFPIEKHLKTVWGIGYQWKK</sequence>
<dbReference type="SMART" id="SM00862">
    <property type="entry name" value="Trans_reg_C"/>
    <property type="match status" value="1"/>
</dbReference>
<evidence type="ECO:0000259" key="9">
    <source>
        <dbReference type="PROSITE" id="PS51755"/>
    </source>
</evidence>
<accession>A0ABS2NDJ4</accession>
<keyword evidence="2" id="KW-0902">Two-component regulatory system</keyword>
<dbReference type="RefSeq" id="WP_205172812.1">
    <property type="nucleotide sequence ID" value="NZ_JAFBDZ010000002.1"/>
</dbReference>
<keyword evidence="5" id="KW-0804">Transcription</keyword>
<evidence type="ECO:0000256" key="2">
    <source>
        <dbReference type="ARBA" id="ARBA00023012"/>
    </source>
</evidence>
<dbReference type="InterPro" id="IPR011006">
    <property type="entry name" value="CheY-like_superfamily"/>
</dbReference>
<dbReference type="PROSITE" id="PS51755">
    <property type="entry name" value="OMPR_PHOB"/>
    <property type="match status" value="1"/>
</dbReference>
<evidence type="ECO:0000256" key="1">
    <source>
        <dbReference type="ARBA" id="ARBA00022553"/>
    </source>
</evidence>
<dbReference type="Pfam" id="PF00072">
    <property type="entry name" value="Response_reg"/>
    <property type="match status" value="1"/>
</dbReference>
<feature type="domain" description="OmpR/PhoB-type" evidence="9">
    <location>
        <begin position="126"/>
        <end position="227"/>
    </location>
</feature>
<feature type="modified residue" description="4-aspartylphosphate" evidence="6">
    <location>
        <position position="52"/>
    </location>
</feature>
<evidence type="ECO:0000256" key="4">
    <source>
        <dbReference type="ARBA" id="ARBA00023125"/>
    </source>
</evidence>
<dbReference type="Proteomes" id="UP001646157">
    <property type="component" value="Unassembled WGS sequence"/>
</dbReference>
<dbReference type="PANTHER" id="PTHR48111">
    <property type="entry name" value="REGULATOR OF RPOS"/>
    <property type="match status" value="1"/>
</dbReference>
<dbReference type="PROSITE" id="PS50110">
    <property type="entry name" value="RESPONSE_REGULATORY"/>
    <property type="match status" value="1"/>
</dbReference>
<reference evidence="10 11" key="1">
    <citation type="submission" date="2021-01" db="EMBL/GenBank/DDBJ databases">
        <title>Genomic Encyclopedia of Type Strains, Phase IV (KMG-IV): sequencing the most valuable type-strain genomes for metagenomic binning, comparative biology and taxonomic classification.</title>
        <authorList>
            <person name="Goeker M."/>
        </authorList>
    </citation>
    <scope>NUCLEOTIDE SEQUENCE [LARGE SCALE GENOMIC DNA]</scope>
    <source>
        <strain evidence="10 11">DSM 24834</strain>
    </source>
</reference>
<gene>
    <name evidence="10" type="ORF">JOC86_002464</name>
</gene>
<keyword evidence="1 6" id="KW-0597">Phosphoprotein</keyword>
<dbReference type="EMBL" id="JAFBDZ010000002">
    <property type="protein sequence ID" value="MBM7585922.1"/>
    <property type="molecule type" value="Genomic_DNA"/>
</dbReference>
<dbReference type="InterPro" id="IPR039420">
    <property type="entry name" value="WalR-like"/>
</dbReference>
<dbReference type="CDD" id="cd00383">
    <property type="entry name" value="trans_reg_C"/>
    <property type="match status" value="1"/>
</dbReference>
<organism evidence="10 11">
    <name type="scientific">Rossellomorea pakistanensis</name>
    <dbReference type="NCBI Taxonomy" id="992288"/>
    <lineage>
        <taxon>Bacteria</taxon>
        <taxon>Bacillati</taxon>
        <taxon>Bacillota</taxon>
        <taxon>Bacilli</taxon>
        <taxon>Bacillales</taxon>
        <taxon>Bacillaceae</taxon>
        <taxon>Rossellomorea</taxon>
    </lineage>
</organism>
<keyword evidence="3" id="KW-0805">Transcription regulation</keyword>
<evidence type="ECO:0000313" key="10">
    <source>
        <dbReference type="EMBL" id="MBM7585922.1"/>
    </source>
</evidence>
<dbReference type="Pfam" id="PF00486">
    <property type="entry name" value="Trans_reg_C"/>
    <property type="match status" value="1"/>
</dbReference>
<proteinExistence type="predicted"/>
<evidence type="ECO:0000256" key="5">
    <source>
        <dbReference type="ARBA" id="ARBA00023163"/>
    </source>
</evidence>
<dbReference type="GO" id="GO:0003677">
    <property type="term" value="F:DNA binding"/>
    <property type="evidence" value="ECO:0007669"/>
    <property type="project" value="UniProtKB-KW"/>
</dbReference>
<evidence type="ECO:0000313" key="11">
    <source>
        <dbReference type="Proteomes" id="UP001646157"/>
    </source>
</evidence>
<evidence type="ECO:0000256" key="7">
    <source>
        <dbReference type="PROSITE-ProRule" id="PRU01091"/>
    </source>
</evidence>
<dbReference type="Gene3D" id="6.10.250.690">
    <property type="match status" value="1"/>
</dbReference>
<dbReference type="SUPFAM" id="SSF52172">
    <property type="entry name" value="CheY-like"/>
    <property type="match status" value="1"/>
</dbReference>
<name>A0ABS2NDJ4_9BACI</name>
<feature type="domain" description="Response regulatory" evidence="8">
    <location>
        <begin position="3"/>
        <end position="116"/>
    </location>
</feature>
<evidence type="ECO:0000256" key="6">
    <source>
        <dbReference type="PROSITE-ProRule" id="PRU00169"/>
    </source>
</evidence>
<dbReference type="Gene3D" id="3.40.50.2300">
    <property type="match status" value="1"/>
</dbReference>
<evidence type="ECO:0000259" key="8">
    <source>
        <dbReference type="PROSITE" id="PS50110"/>
    </source>
</evidence>
<dbReference type="PANTHER" id="PTHR48111:SF73">
    <property type="entry name" value="ALKALINE PHOSPHATASE SYNTHESIS TRANSCRIPTIONAL REGULATORY PROTEIN PHOP"/>
    <property type="match status" value="1"/>
</dbReference>